<comment type="pathway">
    <text evidence="1">Antibiotic biosynthesis; vancomycin biosynthesis.</text>
</comment>
<dbReference type="AlphaFoldDB" id="A0A1I5YL84"/>
<dbReference type="STRING" id="112413.SAMN05421854_112181"/>
<dbReference type="GO" id="GO:0004497">
    <property type="term" value="F:monooxygenase activity"/>
    <property type="evidence" value="ECO:0007669"/>
    <property type="project" value="UniProtKB-KW"/>
</dbReference>
<dbReference type="CDD" id="cd11029">
    <property type="entry name" value="CYP107-like"/>
    <property type="match status" value="1"/>
</dbReference>
<evidence type="ECO:0000313" key="12">
    <source>
        <dbReference type="Proteomes" id="UP000199137"/>
    </source>
</evidence>
<accession>A0A1I5YL84</accession>
<dbReference type="Gene3D" id="1.10.630.10">
    <property type="entry name" value="Cytochrome P450"/>
    <property type="match status" value="1"/>
</dbReference>
<evidence type="ECO:0000256" key="2">
    <source>
        <dbReference type="ARBA" id="ARBA00010617"/>
    </source>
</evidence>
<keyword evidence="6 9" id="KW-0408">Iron</keyword>
<feature type="region of interest" description="Disordered" evidence="10">
    <location>
        <begin position="50"/>
        <end position="79"/>
    </location>
</feature>
<evidence type="ECO:0000256" key="10">
    <source>
        <dbReference type="SAM" id="MobiDB-lite"/>
    </source>
</evidence>
<dbReference type="InterPro" id="IPR017972">
    <property type="entry name" value="Cyt_P450_CS"/>
</dbReference>
<dbReference type="GO" id="GO:0020037">
    <property type="term" value="F:heme binding"/>
    <property type="evidence" value="ECO:0007669"/>
    <property type="project" value="InterPro"/>
</dbReference>
<organism evidence="11 12">
    <name type="scientific">Amycolatopsis rubida</name>
    <dbReference type="NCBI Taxonomy" id="112413"/>
    <lineage>
        <taxon>Bacteria</taxon>
        <taxon>Bacillati</taxon>
        <taxon>Actinomycetota</taxon>
        <taxon>Actinomycetes</taxon>
        <taxon>Pseudonocardiales</taxon>
        <taxon>Pseudonocardiaceae</taxon>
        <taxon>Amycolatopsis</taxon>
    </lineage>
</organism>
<dbReference type="InterPro" id="IPR002397">
    <property type="entry name" value="Cyt_P450_B"/>
</dbReference>
<dbReference type="InterPro" id="IPR036396">
    <property type="entry name" value="Cyt_P450_sf"/>
</dbReference>
<dbReference type="PANTHER" id="PTHR46696:SF1">
    <property type="entry name" value="CYTOCHROME P450 YJIB-RELATED"/>
    <property type="match status" value="1"/>
</dbReference>
<evidence type="ECO:0000256" key="1">
    <source>
        <dbReference type="ARBA" id="ARBA00004660"/>
    </source>
</evidence>
<dbReference type="EMBL" id="FOWC01000012">
    <property type="protein sequence ID" value="SFQ45024.1"/>
    <property type="molecule type" value="Genomic_DNA"/>
</dbReference>
<dbReference type="FunFam" id="1.10.630.10:FF:000018">
    <property type="entry name" value="Cytochrome P450 monooxygenase"/>
    <property type="match status" value="1"/>
</dbReference>
<proteinExistence type="inferred from homology"/>
<dbReference type="GO" id="GO:0005506">
    <property type="term" value="F:iron ion binding"/>
    <property type="evidence" value="ECO:0007669"/>
    <property type="project" value="InterPro"/>
</dbReference>
<gene>
    <name evidence="11" type="ORF">SAMN05421854_112181</name>
</gene>
<dbReference type="RefSeq" id="WP_244287379.1">
    <property type="nucleotide sequence ID" value="NZ_FOWC01000012.1"/>
</dbReference>
<keyword evidence="7 9" id="KW-0503">Monooxygenase</keyword>
<evidence type="ECO:0000256" key="7">
    <source>
        <dbReference type="ARBA" id="ARBA00023033"/>
    </source>
</evidence>
<dbReference type="InterPro" id="IPR001128">
    <property type="entry name" value="Cyt_P450"/>
</dbReference>
<evidence type="ECO:0000256" key="8">
    <source>
        <dbReference type="ARBA" id="ARBA00055433"/>
    </source>
</evidence>
<keyword evidence="4 9" id="KW-0479">Metal-binding</keyword>
<dbReference type="Pfam" id="PF00067">
    <property type="entry name" value="p450"/>
    <property type="match status" value="2"/>
</dbReference>
<protein>
    <submittedName>
        <fullName evidence="11">Cytochrome P450</fullName>
    </submittedName>
</protein>
<evidence type="ECO:0000256" key="6">
    <source>
        <dbReference type="ARBA" id="ARBA00023004"/>
    </source>
</evidence>
<comment type="similarity">
    <text evidence="2 9">Belongs to the cytochrome P450 family.</text>
</comment>
<evidence type="ECO:0000256" key="3">
    <source>
        <dbReference type="ARBA" id="ARBA00022617"/>
    </source>
</evidence>
<dbReference type="Proteomes" id="UP000199137">
    <property type="component" value="Unassembled WGS sequence"/>
</dbReference>
<evidence type="ECO:0000313" key="11">
    <source>
        <dbReference type="EMBL" id="SFQ45024.1"/>
    </source>
</evidence>
<evidence type="ECO:0000256" key="9">
    <source>
        <dbReference type="RuleBase" id="RU000461"/>
    </source>
</evidence>
<keyword evidence="3 9" id="KW-0349">Heme</keyword>
<dbReference type="GO" id="GO:0016705">
    <property type="term" value="F:oxidoreductase activity, acting on paired donors, with incorporation or reduction of molecular oxygen"/>
    <property type="evidence" value="ECO:0007669"/>
    <property type="project" value="InterPro"/>
</dbReference>
<name>A0A1I5YL84_9PSEU</name>
<comment type="function">
    <text evidence="8">Involved in the coupling of aromatic side chains of the heptapeptide of vancomycin.</text>
</comment>
<dbReference type="PRINTS" id="PR00359">
    <property type="entry name" value="BP450"/>
</dbReference>
<evidence type="ECO:0000256" key="4">
    <source>
        <dbReference type="ARBA" id="ARBA00022723"/>
    </source>
</evidence>
<evidence type="ECO:0000256" key="5">
    <source>
        <dbReference type="ARBA" id="ARBA00023002"/>
    </source>
</evidence>
<dbReference type="PROSITE" id="PS00086">
    <property type="entry name" value="CYTOCHROME_P450"/>
    <property type="match status" value="1"/>
</dbReference>
<dbReference type="SUPFAM" id="SSF48264">
    <property type="entry name" value="Cytochrome P450"/>
    <property type="match status" value="1"/>
</dbReference>
<sequence>MEIWPGPGVELPRERGAGYETEHGTWRPTDWDHDSSLELEVADLGKRSTRKIAGSGSRTWRKRPGSGHIGNQWSSASRRHWPNADRTAQGASAVSVDEQTEEIPYADEEFWQHPHEWLAQRRESGAVCPMTTRRGIPSYLVSGYEQARELLNDPRVSKDSADVQRVYAAKAGQEVQGPDFGNLLTRHMLNSDPPVHTRLRKLVNKAFTARTVARLRPRIQEIADSLLAEMARHEQVDLVRAFAEPLPITVICELLGVRVEDRGEFTAWSHTLLSFSEDPECQAAAARDMQNYLRQLVESKRAEPAEDLLSDLVHASDEGDSLDEDELISMAFLLLVAGHETTVNLIANATFALLRAPEQAEKLRADPGLLPGAVEEFLRFDGPINFATLRYTVEEIEAGGVTVPTGEFMHISLLSANRDPEKFPDPDTLDVTRAPGGHLAFGHGIHYCVGAPLARLEAQIALGSLLARFPELSLAVPAGDIVYRPSSLVHGVLALPVRLKGA</sequence>
<reference evidence="11 12" key="1">
    <citation type="submission" date="2016-10" db="EMBL/GenBank/DDBJ databases">
        <authorList>
            <person name="de Groot N.N."/>
        </authorList>
    </citation>
    <scope>NUCLEOTIDE SEQUENCE [LARGE SCALE GENOMIC DNA]</scope>
    <source>
        <strain evidence="11 12">DSM 44637</strain>
    </source>
</reference>
<dbReference type="PANTHER" id="PTHR46696">
    <property type="entry name" value="P450, PUTATIVE (EUROFUNG)-RELATED"/>
    <property type="match status" value="1"/>
</dbReference>
<keyword evidence="5 9" id="KW-0560">Oxidoreductase</keyword>